<comment type="caution">
    <text evidence="3">The sequence shown here is derived from an EMBL/GenBank/DDBJ whole genome shotgun (WGS) entry which is preliminary data.</text>
</comment>
<keyword evidence="4" id="KW-1185">Reference proteome</keyword>
<feature type="domain" description="Glycosyltransferase subfamily 4-like N-terminal" evidence="2">
    <location>
        <begin position="2"/>
        <end position="156"/>
    </location>
</feature>
<sequence length="368" mass="41052">MLLSLAEELSNRNYIIDLLIVREDGERSEYLPANVRQIKLGASRPLRAVPAIARYLRQVRPSVLIASEHYTGLPALYALFLARVNTRCVIRQDNTWGMDSRRFRGRHRFLTPWMVDLCFRYAEIIAVSKGVARDLIGHFPHLRKNVTVIYNPVISERLIARAREPLSHPWFGPGKPPVLVAAGRLQPAKGFDVLIDAFSRVVKVTPARLLILGEGPDRELLQQQIMANNLTDACELVGYQHNPYPYMARSHAFVLSSRFEGLPTVLIEALAVGATVIATDCHSGPREILADGAFGTLVPVEDVNALADAMVAQILNPRAIRADLGEWLRQFDVDTSVDKHEKLIQATLASPPPRARPIPLSIDCNTRD</sequence>
<dbReference type="Gene3D" id="3.40.50.2000">
    <property type="entry name" value="Glycogen Phosphorylase B"/>
    <property type="match status" value="2"/>
</dbReference>
<dbReference type="InterPro" id="IPR028098">
    <property type="entry name" value="Glyco_trans_4-like_N"/>
</dbReference>
<feature type="domain" description="Glycosyl transferase family 1" evidence="1">
    <location>
        <begin position="173"/>
        <end position="325"/>
    </location>
</feature>
<dbReference type="Proteomes" id="UP000004210">
    <property type="component" value="Unassembled WGS sequence"/>
</dbReference>
<dbReference type="EMBL" id="AJXU01000058">
    <property type="protein sequence ID" value="EIL88229.1"/>
    <property type="molecule type" value="Genomic_DNA"/>
</dbReference>
<dbReference type="Pfam" id="PF00534">
    <property type="entry name" value="Glycos_transf_1"/>
    <property type="match status" value="1"/>
</dbReference>
<evidence type="ECO:0000259" key="2">
    <source>
        <dbReference type="Pfam" id="PF13439"/>
    </source>
</evidence>
<evidence type="ECO:0000313" key="3">
    <source>
        <dbReference type="EMBL" id="EIL88229.1"/>
    </source>
</evidence>
<gene>
    <name evidence="3" type="ORF">UU9_13346</name>
</gene>
<evidence type="ECO:0000259" key="1">
    <source>
        <dbReference type="Pfam" id="PF00534"/>
    </source>
</evidence>
<dbReference type="AlphaFoldDB" id="I4VLY8"/>
<protein>
    <submittedName>
        <fullName evidence="3">Group 1 glycosyl transferase</fullName>
    </submittedName>
</protein>
<dbReference type="eggNOG" id="COG0438">
    <property type="taxonomic scope" value="Bacteria"/>
</dbReference>
<reference evidence="3 4" key="1">
    <citation type="journal article" date="2012" name="J. Bacteriol.">
        <title>Genome sequences for six rhodanobacter strains, isolated from soils and the terrestrial subsurface, with variable denitrification capabilities.</title>
        <authorList>
            <person name="Kostka J.E."/>
            <person name="Green S.J."/>
            <person name="Rishishwar L."/>
            <person name="Prakash O."/>
            <person name="Katz L.S."/>
            <person name="Marino-Ramirez L."/>
            <person name="Jordan I.K."/>
            <person name="Munk C."/>
            <person name="Ivanova N."/>
            <person name="Mikhailova N."/>
            <person name="Watson D.B."/>
            <person name="Brown S.D."/>
            <person name="Palumbo A.V."/>
            <person name="Brooks S.C."/>
        </authorList>
    </citation>
    <scope>NUCLEOTIDE SEQUENCE [LARGE SCALE GENOMIC DNA]</scope>
    <source>
        <strain evidence="4">Jip2T</strain>
    </source>
</reference>
<dbReference type="PANTHER" id="PTHR12526:SF630">
    <property type="entry name" value="GLYCOSYLTRANSFERASE"/>
    <property type="match status" value="1"/>
</dbReference>
<proteinExistence type="predicted"/>
<organism evidence="3 4">
    <name type="scientific">Rhodanobacter fulvus Jip2</name>
    <dbReference type="NCBI Taxonomy" id="1163408"/>
    <lineage>
        <taxon>Bacteria</taxon>
        <taxon>Pseudomonadati</taxon>
        <taxon>Pseudomonadota</taxon>
        <taxon>Gammaproteobacteria</taxon>
        <taxon>Lysobacterales</taxon>
        <taxon>Rhodanobacteraceae</taxon>
        <taxon>Rhodanobacter</taxon>
    </lineage>
</organism>
<dbReference type="InterPro" id="IPR001296">
    <property type="entry name" value="Glyco_trans_1"/>
</dbReference>
<keyword evidence="3" id="KW-0808">Transferase</keyword>
<accession>I4VLY8</accession>
<dbReference type="GO" id="GO:0016757">
    <property type="term" value="F:glycosyltransferase activity"/>
    <property type="evidence" value="ECO:0007669"/>
    <property type="project" value="InterPro"/>
</dbReference>
<dbReference type="Pfam" id="PF13439">
    <property type="entry name" value="Glyco_transf_4"/>
    <property type="match status" value="1"/>
</dbReference>
<evidence type="ECO:0000313" key="4">
    <source>
        <dbReference type="Proteomes" id="UP000004210"/>
    </source>
</evidence>
<dbReference type="CDD" id="cd03811">
    <property type="entry name" value="GT4_GT28_WabH-like"/>
    <property type="match status" value="1"/>
</dbReference>
<dbReference type="GO" id="GO:1901135">
    <property type="term" value="P:carbohydrate derivative metabolic process"/>
    <property type="evidence" value="ECO:0007669"/>
    <property type="project" value="UniProtKB-ARBA"/>
</dbReference>
<dbReference type="PANTHER" id="PTHR12526">
    <property type="entry name" value="GLYCOSYLTRANSFERASE"/>
    <property type="match status" value="1"/>
</dbReference>
<name>I4VLY8_9GAMM</name>
<dbReference type="STRING" id="1163408.UU9_13346"/>
<dbReference type="SUPFAM" id="SSF53756">
    <property type="entry name" value="UDP-Glycosyltransferase/glycogen phosphorylase"/>
    <property type="match status" value="1"/>
</dbReference>